<feature type="transmembrane region" description="Helical" evidence="2">
    <location>
        <begin position="60"/>
        <end position="78"/>
    </location>
</feature>
<name>A0A6B3NIC1_9CYAN</name>
<reference evidence="3" key="1">
    <citation type="submission" date="2019-11" db="EMBL/GenBank/DDBJ databases">
        <title>Genomic insights into an expanded diversity of filamentous marine cyanobacteria reveals the extraordinary biosynthetic potential of Moorea and Okeania.</title>
        <authorList>
            <person name="Ferreira Leao T."/>
            <person name="Wang M."/>
            <person name="Moss N."/>
            <person name="Da Silva R."/>
            <person name="Sanders J."/>
            <person name="Nurk S."/>
            <person name="Gurevich A."/>
            <person name="Humphrey G."/>
            <person name="Reher R."/>
            <person name="Zhu Q."/>
            <person name="Belda-Ferre P."/>
            <person name="Glukhov E."/>
            <person name="Rex R."/>
            <person name="Dorrestein P.C."/>
            <person name="Knight R."/>
            <person name="Pevzner P."/>
            <person name="Gerwick W.H."/>
            <person name="Gerwick L."/>
        </authorList>
    </citation>
    <scope>NUCLEOTIDE SEQUENCE</scope>
    <source>
        <strain evidence="3">SIO1C4</strain>
    </source>
</reference>
<organism evidence="3">
    <name type="scientific">Symploca sp. SIO1C4</name>
    <dbReference type="NCBI Taxonomy" id="2607765"/>
    <lineage>
        <taxon>Bacteria</taxon>
        <taxon>Bacillati</taxon>
        <taxon>Cyanobacteriota</taxon>
        <taxon>Cyanophyceae</taxon>
        <taxon>Coleofasciculales</taxon>
        <taxon>Coleofasciculaceae</taxon>
        <taxon>Symploca</taxon>
    </lineage>
</organism>
<keyword evidence="2" id="KW-0812">Transmembrane</keyword>
<dbReference type="AlphaFoldDB" id="A0A6B3NIC1"/>
<feature type="region of interest" description="Disordered" evidence="1">
    <location>
        <begin position="89"/>
        <end position="108"/>
    </location>
</feature>
<accession>A0A6B3NIC1</accession>
<keyword evidence="2" id="KW-0472">Membrane</keyword>
<dbReference type="EMBL" id="JAAHFQ010000361">
    <property type="protein sequence ID" value="NER29401.1"/>
    <property type="molecule type" value="Genomic_DNA"/>
</dbReference>
<feature type="region of interest" description="Disordered" evidence="1">
    <location>
        <begin position="1"/>
        <end position="25"/>
    </location>
</feature>
<evidence type="ECO:0000256" key="2">
    <source>
        <dbReference type="SAM" id="Phobius"/>
    </source>
</evidence>
<proteinExistence type="predicted"/>
<protein>
    <submittedName>
        <fullName evidence="3">Uncharacterized protein</fullName>
    </submittedName>
</protein>
<sequence length="108" mass="11846">MSSSKPHYTDPDSEQPLSELMSFSRMGASQGNDWETITLQEAYESAIQPLEKKTSHSGRLITLGIVANLILLLMALLMQQVKDVQTVSAPGNTPAMEQSILPQNHGQH</sequence>
<evidence type="ECO:0000313" key="3">
    <source>
        <dbReference type="EMBL" id="NER29401.1"/>
    </source>
</evidence>
<keyword evidence="2" id="KW-1133">Transmembrane helix</keyword>
<comment type="caution">
    <text evidence="3">The sequence shown here is derived from an EMBL/GenBank/DDBJ whole genome shotgun (WGS) entry which is preliminary data.</text>
</comment>
<evidence type="ECO:0000256" key="1">
    <source>
        <dbReference type="SAM" id="MobiDB-lite"/>
    </source>
</evidence>
<gene>
    <name evidence="3" type="ORF">F6J89_17685</name>
</gene>